<gene>
    <name evidence="3" type="ORF">Ato02nite_002700</name>
</gene>
<proteinExistence type="predicted"/>
<comment type="caution">
    <text evidence="3">The sequence shown here is derived from an EMBL/GenBank/DDBJ whole genome shotgun (WGS) entry which is preliminary data.</text>
</comment>
<dbReference type="PROSITE" id="PS51257">
    <property type="entry name" value="PROKAR_LIPOPROTEIN"/>
    <property type="match status" value="1"/>
</dbReference>
<reference evidence="3 4" key="1">
    <citation type="submission" date="2021-03" db="EMBL/GenBank/DDBJ databases">
        <title>Whole genome shotgun sequence of Actinoplanes toevensis NBRC 105298.</title>
        <authorList>
            <person name="Komaki H."/>
            <person name="Tamura T."/>
        </authorList>
    </citation>
    <scope>NUCLEOTIDE SEQUENCE [LARGE SCALE GENOMIC DNA]</scope>
    <source>
        <strain evidence="3 4">NBRC 105298</strain>
    </source>
</reference>
<feature type="chain" id="PRO_5039073163" description="PT repeat-containing protein" evidence="2">
    <location>
        <begin position="27"/>
        <end position="200"/>
    </location>
</feature>
<protein>
    <recommendedName>
        <fullName evidence="5">PT repeat-containing protein</fullName>
    </recommendedName>
</protein>
<feature type="signal peptide" evidence="2">
    <location>
        <begin position="1"/>
        <end position="26"/>
    </location>
</feature>
<organism evidence="3 4">
    <name type="scientific">Paractinoplanes toevensis</name>
    <dbReference type="NCBI Taxonomy" id="571911"/>
    <lineage>
        <taxon>Bacteria</taxon>
        <taxon>Bacillati</taxon>
        <taxon>Actinomycetota</taxon>
        <taxon>Actinomycetes</taxon>
        <taxon>Micromonosporales</taxon>
        <taxon>Micromonosporaceae</taxon>
        <taxon>Paractinoplanes</taxon>
    </lineage>
</organism>
<keyword evidence="2" id="KW-0732">Signal</keyword>
<accession>A0A919T4E5</accession>
<name>A0A919T4E5_9ACTN</name>
<evidence type="ECO:0000256" key="2">
    <source>
        <dbReference type="SAM" id="SignalP"/>
    </source>
</evidence>
<dbReference type="AlphaFoldDB" id="A0A919T4E5"/>
<feature type="region of interest" description="Disordered" evidence="1">
    <location>
        <begin position="65"/>
        <end position="157"/>
    </location>
</feature>
<evidence type="ECO:0000256" key="1">
    <source>
        <dbReference type="SAM" id="MobiDB-lite"/>
    </source>
</evidence>
<dbReference type="RefSeq" id="WP_213004462.1">
    <property type="nucleotide sequence ID" value="NZ_BOQN01000003.1"/>
</dbReference>
<sequence>MRKVGSKAPRRAAALFVASAAVLLVAACGGGSSDDSSSGGNGNGGGQNTAFAAYQQCLAKNGVTITMPSRQPREGASGFPEGGRPSGIPSGMPRPSGSFGGGRGQGGFPGGGGFQKPDNVDDATWQKAQEACASVRPSFGGGMNGGNGRNGGGANAAYQNCLKENGVTDTSNLNTADATVKKAIETCKVLQPQASATPTA</sequence>
<evidence type="ECO:0008006" key="5">
    <source>
        <dbReference type="Google" id="ProtNLM"/>
    </source>
</evidence>
<dbReference type="Proteomes" id="UP000677082">
    <property type="component" value="Unassembled WGS sequence"/>
</dbReference>
<evidence type="ECO:0000313" key="4">
    <source>
        <dbReference type="Proteomes" id="UP000677082"/>
    </source>
</evidence>
<feature type="compositionally biased region" description="Gly residues" evidence="1">
    <location>
        <begin position="98"/>
        <end position="114"/>
    </location>
</feature>
<feature type="compositionally biased region" description="Gly residues" evidence="1">
    <location>
        <begin position="139"/>
        <end position="154"/>
    </location>
</feature>
<evidence type="ECO:0000313" key="3">
    <source>
        <dbReference type="EMBL" id="GIM88477.1"/>
    </source>
</evidence>
<keyword evidence="4" id="KW-1185">Reference proteome</keyword>
<dbReference type="EMBL" id="BOQN01000003">
    <property type="protein sequence ID" value="GIM88477.1"/>
    <property type="molecule type" value="Genomic_DNA"/>
</dbReference>